<evidence type="ECO:0000256" key="3">
    <source>
        <dbReference type="ARBA" id="ARBA00022989"/>
    </source>
</evidence>
<keyword evidence="2 5" id="KW-0812">Transmembrane</keyword>
<protein>
    <recommendedName>
        <fullName evidence="6">Major facilitator superfamily (MFS) profile domain-containing protein</fullName>
    </recommendedName>
</protein>
<dbReference type="InterPro" id="IPR036259">
    <property type="entry name" value="MFS_trans_sf"/>
</dbReference>
<dbReference type="PROSITE" id="PS50850">
    <property type="entry name" value="MFS"/>
    <property type="match status" value="1"/>
</dbReference>
<dbReference type="Gene3D" id="1.20.1720.10">
    <property type="entry name" value="Multidrug resistance protein D"/>
    <property type="match status" value="1"/>
</dbReference>
<feature type="transmembrane region" description="Helical" evidence="5">
    <location>
        <begin position="284"/>
        <end position="312"/>
    </location>
</feature>
<feature type="transmembrane region" description="Helical" evidence="5">
    <location>
        <begin position="466"/>
        <end position="487"/>
    </location>
</feature>
<sequence length="502" mass="54247">MAHKSYTLKSVLISKLSFKPPVTQDPRTFNSKTKSVILICVGLCASTAGFASTIYFPGLPYVTADLNAPSIATTLTAALYVLMMGIAPVFWAIMSDNWHVRRTILFASMVIFAVSSLGCAFINNIWGLVVLRCVQAVGSSCGQSVGAGVISDCYPVEERGAAFGKFFFGLFFGPLLGPIIGGFLIMSDFSWRATFWFCVAFAGSIGTILFLFFPETFRDDLKWDNDNASLASTLTIDELCQPPAQKLNREKSNASNNNDIQADNVAAKESGIAIKNESQRQHPLAAFVLLKHPFIMIASLISGIAFGCMFAIETLVPDLYEEYYGFNSWQTGLSYLGAGIGNLVGSIVGGSLSDRLLLRSRRLRGGRAVCEDRLTANIWPAFLFIPFGILLFGWSIVGGLSFWTPLVAFGIQTFGMNQVMTATSAYIVDATPGSGASATASANLVRMVIACILTLIVNPLVSAIGAGWTCVFLTGLSVIAFVLLVILKVWGQKLRNWSGFRD</sequence>
<dbReference type="Gene3D" id="1.20.1250.20">
    <property type="entry name" value="MFS general substrate transporter like domains"/>
    <property type="match status" value="1"/>
</dbReference>
<feature type="transmembrane region" description="Helical" evidence="5">
    <location>
        <begin position="36"/>
        <end position="56"/>
    </location>
</feature>
<comment type="subcellular location">
    <subcellularLocation>
        <location evidence="1">Membrane</location>
        <topology evidence="1">Multi-pass membrane protein</topology>
    </subcellularLocation>
</comment>
<feature type="domain" description="Major facilitator superfamily (MFS) profile" evidence="6">
    <location>
        <begin position="37"/>
        <end position="492"/>
    </location>
</feature>
<feature type="transmembrane region" description="Helical" evidence="5">
    <location>
        <begin position="68"/>
        <end position="92"/>
    </location>
</feature>
<evidence type="ECO:0000256" key="5">
    <source>
        <dbReference type="SAM" id="Phobius"/>
    </source>
</evidence>
<evidence type="ECO:0000313" key="8">
    <source>
        <dbReference type="Proteomes" id="UP000650833"/>
    </source>
</evidence>
<dbReference type="GO" id="GO:0005886">
    <property type="term" value="C:plasma membrane"/>
    <property type="evidence" value="ECO:0007669"/>
    <property type="project" value="TreeGrafter"/>
</dbReference>
<evidence type="ECO:0000256" key="2">
    <source>
        <dbReference type="ARBA" id="ARBA00022692"/>
    </source>
</evidence>
<dbReference type="GO" id="GO:0022857">
    <property type="term" value="F:transmembrane transporter activity"/>
    <property type="evidence" value="ECO:0007669"/>
    <property type="project" value="InterPro"/>
</dbReference>
<evidence type="ECO:0000313" key="7">
    <source>
        <dbReference type="EMBL" id="KAG2212037.1"/>
    </source>
</evidence>
<feature type="transmembrane region" description="Helical" evidence="5">
    <location>
        <begin position="104"/>
        <end position="123"/>
    </location>
</feature>
<feature type="transmembrane region" description="Helical" evidence="5">
    <location>
        <begin position="402"/>
        <end position="428"/>
    </location>
</feature>
<feature type="transmembrane region" description="Helical" evidence="5">
    <location>
        <begin position="332"/>
        <end position="353"/>
    </location>
</feature>
<keyword evidence="8" id="KW-1185">Reference proteome</keyword>
<dbReference type="PANTHER" id="PTHR23502:SF5">
    <property type="entry name" value="QUINIDINE RESISTANCE PROTEIN 3"/>
    <property type="match status" value="1"/>
</dbReference>
<dbReference type="InterPro" id="IPR011701">
    <property type="entry name" value="MFS"/>
</dbReference>
<gene>
    <name evidence="7" type="ORF">INT46_011524</name>
</gene>
<dbReference type="Proteomes" id="UP000650833">
    <property type="component" value="Unassembled WGS sequence"/>
</dbReference>
<comment type="caution">
    <text evidence="7">The sequence shown here is derived from an EMBL/GenBank/DDBJ whole genome shotgun (WGS) entry which is preliminary data.</text>
</comment>
<feature type="transmembrane region" description="Helical" evidence="5">
    <location>
        <begin position="193"/>
        <end position="213"/>
    </location>
</feature>
<keyword evidence="3 5" id="KW-1133">Transmembrane helix</keyword>
<dbReference type="EMBL" id="JAEPRC010000057">
    <property type="protein sequence ID" value="KAG2212037.1"/>
    <property type="molecule type" value="Genomic_DNA"/>
</dbReference>
<feature type="transmembrane region" description="Helical" evidence="5">
    <location>
        <begin position="440"/>
        <end position="460"/>
    </location>
</feature>
<proteinExistence type="predicted"/>
<accession>A0A8H7RKS5</accession>
<feature type="transmembrane region" description="Helical" evidence="5">
    <location>
        <begin position="374"/>
        <end position="396"/>
    </location>
</feature>
<name>A0A8H7RKS5_9FUNG</name>
<dbReference type="PANTHER" id="PTHR23502">
    <property type="entry name" value="MAJOR FACILITATOR SUPERFAMILY"/>
    <property type="match status" value="1"/>
</dbReference>
<dbReference type="AlphaFoldDB" id="A0A8H7RKS5"/>
<evidence type="ECO:0000256" key="1">
    <source>
        <dbReference type="ARBA" id="ARBA00004141"/>
    </source>
</evidence>
<organism evidence="7 8">
    <name type="scientific">Mucor plumbeus</name>
    <dbReference type="NCBI Taxonomy" id="97098"/>
    <lineage>
        <taxon>Eukaryota</taxon>
        <taxon>Fungi</taxon>
        <taxon>Fungi incertae sedis</taxon>
        <taxon>Mucoromycota</taxon>
        <taxon>Mucoromycotina</taxon>
        <taxon>Mucoromycetes</taxon>
        <taxon>Mucorales</taxon>
        <taxon>Mucorineae</taxon>
        <taxon>Mucoraceae</taxon>
        <taxon>Mucor</taxon>
    </lineage>
</organism>
<dbReference type="InterPro" id="IPR020846">
    <property type="entry name" value="MFS_dom"/>
</dbReference>
<evidence type="ECO:0000256" key="4">
    <source>
        <dbReference type="ARBA" id="ARBA00023136"/>
    </source>
</evidence>
<dbReference type="SUPFAM" id="SSF103473">
    <property type="entry name" value="MFS general substrate transporter"/>
    <property type="match status" value="1"/>
</dbReference>
<keyword evidence="4 5" id="KW-0472">Membrane</keyword>
<reference evidence="7" key="1">
    <citation type="submission" date="2020-12" db="EMBL/GenBank/DDBJ databases">
        <title>Metabolic potential, ecology and presence of endohyphal bacteria is reflected in genomic diversity of Mucoromycotina.</title>
        <authorList>
            <person name="Muszewska A."/>
            <person name="Okrasinska A."/>
            <person name="Steczkiewicz K."/>
            <person name="Drgas O."/>
            <person name="Orlowska M."/>
            <person name="Perlinska-Lenart U."/>
            <person name="Aleksandrzak-Piekarczyk T."/>
            <person name="Szatraj K."/>
            <person name="Zielenkiewicz U."/>
            <person name="Pilsyk S."/>
            <person name="Malc E."/>
            <person name="Mieczkowski P."/>
            <person name="Kruszewska J.S."/>
            <person name="Biernat P."/>
            <person name="Pawlowska J."/>
        </authorList>
    </citation>
    <scope>NUCLEOTIDE SEQUENCE</scope>
    <source>
        <strain evidence="7">CBS 226.32</strain>
    </source>
</reference>
<dbReference type="OrthoDB" id="3936150at2759"/>
<dbReference type="Pfam" id="PF07690">
    <property type="entry name" value="MFS_1"/>
    <property type="match status" value="1"/>
</dbReference>
<evidence type="ECO:0000259" key="6">
    <source>
        <dbReference type="PROSITE" id="PS50850"/>
    </source>
</evidence>
<feature type="transmembrane region" description="Helical" evidence="5">
    <location>
        <begin position="166"/>
        <end position="187"/>
    </location>
</feature>